<keyword evidence="1" id="KW-0808">Transferase</keyword>
<dbReference type="PANTHER" id="PTHR30605">
    <property type="entry name" value="ANHYDRO-N-ACETYLMURAMIC ACID KINASE"/>
    <property type="match status" value="1"/>
</dbReference>
<dbReference type="EC" id="2.7.1.170" evidence="1"/>
<name>A0A930YDC1_9ACTN</name>
<dbReference type="GO" id="GO:0016773">
    <property type="term" value="F:phosphotransferase activity, alcohol group as acceptor"/>
    <property type="evidence" value="ECO:0007669"/>
    <property type="project" value="InterPro"/>
</dbReference>
<dbReference type="GO" id="GO:0009254">
    <property type="term" value="P:peptidoglycan turnover"/>
    <property type="evidence" value="ECO:0007669"/>
    <property type="project" value="InterPro"/>
</dbReference>
<dbReference type="Proteomes" id="UP000640489">
    <property type="component" value="Unassembled WGS sequence"/>
</dbReference>
<dbReference type="NCBIfam" id="NF007146">
    <property type="entry name" value="PRK09585.2-6"/>
    <property type="match status" value="1"/>
</dbReference>
<proteinExistence type="predicted"/>
<protein>
    <submittedName>
        <fullName evidence="1">Anhydro-N-acetylmuramic acid kinase</fullName>
        <ecNumber evidence="1">2.7.1.170</ecNumber>
    </submittedName>
</protein>
<comment type="caution">
    <text evidence="1">The sequence shown here is derived from an EMBL/GenBank/DDBJ whole genome shotgun (WGS) entry which is preliminary data.</text>
</comment>
<dbReference type="AlphaFoldDB" id="A0A930YDC1"/>
<gene>
    <name evidence="1" type="ORF">ISU07_13175</name>
</gene>
<evidence type="ECO:0000313" key="2">
    <source>
        <dbReference type="Proteomes" id="UP000640489"/>
    </source>
</evidence>
<dbReference type="Gene3D" id="3.30.420.40">
    <property type="match status" value="2"/>
</dbReference>
<sequence length="396" mass="41077">MRVCAVSSGASAHGLDVAVVDLGLDGAIVTMEILRTGTLPWPDGLREAVLQVLPPASTTVGAICQLDQLVGLAVADAVLQTVDVLDRPPHLVVSPGQTVFHDVRDGKCFGSLQLGQPAWIAERTGLPVVSDLRPRDVAAGGHGAPLASTLDALWLSAPGGPRAAVDLGGIASVTVVGDEGEPVVAWDTGPATCLLDVAAERVTRGRQMRDDDGLLAAAGTVRGDLLDVLLEHPHYFQLPPISTGREAFSAGYLDDVLNRVGEVSGPDLMATLTELTAHTVARALAPYGVVDVVVSGGGVHNPSLMAALQRRLGSVRITTSDELGIPADGKEAVTWALLGFLTWHGVPGTTTATGALEQRVLGRITPGAEPLRLPPPANAFHKRPRRLRVLTTAGGT</sequence>
<accession>A0A930YDC1</accession>
<dbReference type="PANTHER" id="PTHR30605:SF0">
    <property type="entry name" value="ANHYDRO-N-ACETYLMURAMIC ACID KINASE"/>
    <property type="match status" value="1"/>
</dbReference>
<reference evidence="1" key="1">
    <citation type="submission" date="2020-11" db="EMBL/GenBank/DDBJ databases">
        <title>Nocardioides sp. nov., isolated from Soil of Cynanchum wilfordii Hemsley rhizosphere.</title>
        <authorList>
            <person name="Lee J.-S."/>
            <person name="Suh M.K."/>
            <person name="Kim J.-S."/>
        </authorList>
    </citation>
    <scope>NUCLEOTIDE SEQUENCE</scope>
    <source>
        <strain evidence="1">KCTC 19275</strain>
    </source>
</reference>
<keyword evidence="1" id="KW-0418">Kinase</keyword>
<dbReference type="SUPFAM" id="SSF53067">
    <property type="entry name" value="Actin-like ATPase domain"/>
    <property type="match status" value="1"/>
</dbReference>
<dbReference type="GO" id="GO:0005524">
    <property type="term" value="F:ATP binding"/>
    <property type="evidence" value="ECO:0007669"/>
    <property type="project" value="InterPro"/>
</dbReference>
<keyword evidence="2" id="KW-1185">Reference proteome</keyword>
<evidence type="ECO:0000313" key="1">
    <source>
        <dbReference type="EMBL" id="MBF4764081.1"/>
    </source>
</evidence>
<dbReference type="GO" id="GO:0006040">
    <property type="term" value="P:amino sugar metabolic process"/>
    <property type="evidence" value="ECO:0007669"/>
    <property type="project" value="InterPro"/>
</dbReference>
<dbReference type="Pfam" id="PF03702">
    <property type="entry name" value="AnmK"/>
    <property type="match status" value="1"/>
</dbReference>
<dbReference type="InterPro" id="IPR005338">
    <property type="entry name" value="Anhydro_N_Ac-Mur_kinase"/>
</dbReference>
<dbReference type="EMBL" id="JADKPN010000007">
    <property type="protein sequence ID" value="MBF4764081.1"/>
    <property type="molecule type" value="Genomic_DNA"/>
</dbReference>
<organism evidence="1 2">
    <name type="scientific">Nocardioides islandensis</name>
    <dbReference type="NCBI Taxonomy" id="433663"/>
    <lineage>
        <taxon>Bacteria</taxon>
        <taxon>Bacillati</taxon>
        <taxon>Actinomycetota</taxon>
        <taxon>Actinomycetes</taxon>
        <taxon>Propionibacteriales</taxon>
        <taxon>Nocardioidaceae</taxon>
        <taxon>Nocardioides</taxon>
    </lineage>
</organism>
<dbReference type="InterPro" id="IPR043129">
    <property type="entry name" value="ATPase_NBD"/>
</dbReference>
<dbReference type="GO" id="GO:0016301">
    <property type="term" value="F:kinase activity"/>
    <property type="evidence" value="ECO:0007669"/>
    <property type="project" value="UniProtKB-KW"/>
</dbReference>